<dbReference type="PROSITE" id="PS50011">
    <property type="entry name" value="PROTEIN_KINASE_DOM"/>
    <property type="match status" value="1"/>
</dbReference>
<keyword evidence="5" id="KW-0812">Transmembrane</keyword>
<dbReference type="GO" id="GO:0004674">
    <property type="term" value="F:protein serine/threonine kinase activity"/>
    <property type="evidence" value="ECO:0007669"/>
    <property type="project" value="UniProtKB-KW"/>
</dbReference>
<evidence type="ECO:0000256" key="6">
    <source>
        <dbReference type="SAM" id="SignalP"/>
    </source>
</evidence>
<dbReference type="GO" id="GO:0005524">
    <property type="term" value="F:ATP binding"/>
    <property type="evidence" value="ECO:0007669"/>
    <property type="project" value="UniProtKB-UniRule"/>
</dbReference>
<evidence type="ECO:0000256" key="2">
    <source>
        <dbReference type="ARBA" id="ARBA00022741"/>
    </source>
</evidence>
<dbReference type="PANTHER" id="PTHR47989">
    <property type="entry name" value="OS01G0750732 PROTEIN"/>
    <property type="match status" value="1"/>
</dbReference>
<feature type="chain" id="PRO_5042926740" description="Protein kinase domain-containing protein" evidence="6">
    <location>
        <begin position="22"/>
        <end position="387"/>
    </location>
</feature>
<dbReference type="AlphaFoldDB" id="A0AAP0SCG5"/>
<dbReference type="SUPFAM" id="SSF56112">
    <property type="entry name" value="Protein kinase-like (PK-like)"/>
    <property type="match status" value="1"/>
</dbReference>
<dbReference type="FunFam" id="3.30.200.20:FF:000162">
    <property type="entry name" value="Adenine nucleotide alpha hydrolase-like domain kinase"/>
    <property type="match status" value="1"/>
</dbReference>
<keyword evidence="1" id="KW-0723">Serine/threonine-protein kinase</keyword>
<evidence type="ECO:0000256" key="4">
    <source>
        <dbReference type="PROSITE-ProRule" id="PRU10141"/>
    </source>
</evidence>
<keyword evidence="5" id="KW-0472">Membrane</keyword>
<dbReference type="Proteomes" id="UP001415857">
    <property type="component" value="Unassembled WGS sequence"/>
</dbReference>
<evidence type="ECO:0000259" key="7">
    <source>
        <dbReference type="PROSITE" id="PS50011"/>
    </source>
</evidence>
<name>A0AAP0SCG5_LIQFO</name>
<comment type="caution">
    <text evidence="8">The sequence shown here is derived from an EMBL/GenBank/DDBJ whole genome shotgun (WGS) entry which is preliminary data.</text>
</comment>
<evidence type="ECO:0000256" key="5">
    <source>
        <dbReference type="SAM" id="Phobius"/>
    </source>
</evidence>
<dbReference type="Gene3D" id="3.30.200.20">
    <property type="entry name" value="Phosphorylase Kinase, domain 1"/>
    <property type="match status" value="1"/>
</dbReference>
<dbReference type="Pfam" id="PF07714">
    <property type="entry name" value="PK_Tyr_Ser-Thr"/>
    <property type="match status" value="1"/>
</dbReference>
<protein>
    <recommendedName>
        <fullName evidence="7">Protein kinase domain-containing protein</fullName>
    </recommendedName>
</protein>
<dbReference type="PROSITE" id="PS00107">
    <property type="entry name" value="PROTEIN_KINASE_ATP"/>
    <property type="match status" value="1"/>
</dbReference>
<keyword evidence="6" id="KW-0732">Signal</keyword>
<dbReference type="Pfam" id="PF19160">
    <property type="entry name" value="SPARK"/>
    <property type="match status" value="1"/>
</dbReference>
<evidence type="ECO:0000256" key="1">
    <source>
        <dbReference type="ARBA" id="ARBA00022527"/>
    </source>
</evidence>
<proteinExistence type="predicted"/>
<keyword evidence="2 4" id="KW-0547">Nucleotide-binding</keyword>
<feature type="signal peptide" evidence="6">
    <location>
        <begin position="1"/>
        <end position="21"/>
    </location>
</feature>
<reference evidence="8 9" key="1">
    <citation type="journal article" date="2024" name="Plant J.">
        <title>Genome sequences and population genomics reveal climatic adaptation and genomic divergence between two closely related sweetgum species.</title>
        <authorList>
            <person name="Xu W.Q."/>
            <person name="Ren C.Q."/>
            <person name="Zhang X.Y."/>
            <person name="Comes H.P."/>
            <person name="Liu X.H."/>
            <person name="Li Y.G."/>
            <person name="Kettle C.J."/>
            <person name="Jalonen R."/>
            <person name="Gaisberger H."/>
            <person name="Ma Y.Z."/>
            <person name="Qiu Y.X."/>
        </authorList>
    </citation>
    <scope>NUCLEOTIDE SEQUENCE [LARGE SCALE GENOMIC DNA]</scope>
    <source>
        <strain evidence="8">Hangzhou</strain>
    </source>
</reference>
<dbReference type="PANTHER" id="PTHR47989:SF62">
    <property type="entry name" value="OS05G0423500 PROTEIN"/>
    <property type="match status" value="1"/>
</dbReference>
<keyword evidence="1" id="KW-0418">Kinase</keyword>
<organism evidence="8 9">
    <name type="scientific">Liquidambar formosana</name>
    <name type="common">Formosan gum</name>
    <dbReference type="NCBI Taxonomy" id="63359"/>
    <lineage>
        <taxon>Eukaryota</taxon>
        <taxon>Viridiplantae</taxon>
        <taxon>Streptophyta</taxon>
        <taxon>Embryophyta</taxon>
        <taxon>Tracheophyta</taxon>
        <taxon>Spermatophyta</taxon>
        <taxon>Magnoliopsida</taxon>
        <taxon>eudicotyledons</taxon>
        <taxon>Gunneridae</taxon>
        <taxon>Pentapetalae</taxon>
        <taxon>Saxifragales</taxon>
        <taxon>Altingiaceae</taxon>
        <taxon>Liquidambar</taxon>
    </lineage>
</organism>
<accession>A0AAP0SCG5</accession>
<keyword evidence="3 4" id="KW-0067">ATP-binding</keyword>
<keyword evidence="9" id="KW-1185">Reference proteome</keyword>
<evidence type="ECO:0000313" key="9">
    <source>
        <dbReference type="Proteomes" id="UP001415857"/>
    </source>
</evidence>
<dbReference type="InterPro" id="IPR001245">
    <property type="entry name" value="Ser-Thr/Tyr_kinase_cat_dom"/>
</dbReference>
<dbReference type="InterPro" id="IPR017441">
    <property type="entry name" value="Protein_kinase_ATP_BS"/>
</dbReference>
<dbReference type="InterPro" id="IPR043891">
    <property type="entry name" value="SPARK"/>
</dbReference>
<feature type="binding site" evidence="4">
    <location>
        <position position="337"/>
    </location>
    <ligand>
        <name>ATP</name>
        <dbReference type="ChEBI" id="CHEBI:30616"/>
    </ligand>
</feature>
<keyword evidence="5" id="KW-1133">Transmembrane helix</keyword>
<feature type="transmembrane region" description="Helical" evidence="5">
    <location>
        <begin position="237"/>
        <end position="261"/>
    </location>
</feature>
<evidence type="ECO:0000313" key="8">
    <source>
        <dbReference type="EMBL" id="KAK9292021.1"/>
    </source>
</evidence>
<dbReference type="EMBL" id="JBBPBK010000001">
    <property type="protein sequence ID" value="KAK9292021.1"/>
    <property type="molecule type" value="Genomic_DNA"/>
</dbReference>
<dbReference type="InterPro" id="IPR011009">
    <property type="entry name" value="Kinase-like_dom_sf"/>
</dbReference>
<keyword evidence="1" id="KW-0808">Transferase</keyword>
<feature type="domain" description="Protein kinase" evidence="7">
    <location>
        <begin position="309"/>
        <end position="387"/>
    </location>
</feature>
<sequence length="387" mass="43242">MGTKPKLLFLFIFLGLESVLPDFYSSIATVHEIPQRKLADAHCPMNFDVLREIAIKTSVRLVFNDIPTECRYLFSTIRLVRSEYLRTTGFFLPPPNASEACMDSYQALIGEFVPGFDVRITCGFHTSLFSEGCMNITTASQFEGLIPESKLREIRHFCNQSLEDTSSCTSCTRSLLTIQPSYLRGPDINNVSDCNGYPFMYAAALANQFWPTDLATVKCLFSLDYGSYRTSKKRNKVLMFGVPMGCVNGFLGAVLVVLFLWRRHKKWRKWKKSLAHISMGSVSGLETVSGSTTLVRFTFEEIKNATGNFSRENLIGKGGYGNVYKGILPDGSEVALKRFKNCSAAGDASFTHEVEVIASVRHVNLVGLRGYCTEIIPLERPPENNCV</sequence>
<evidence type="ECO:0000256" key="3">
    <source>
        <dbReference type="ARBA" id="ARBA00022840"/>
    </source>
</evidence>
<gene>
    <name evidence="8" type="ORF">L1049_019974</name>
</gene>
<dbReference type="InterPro" id="IPR000719">
    <property type="entry name" value="Prot_kinase_dom"/>
</dbReference>